<dbReference type="PANTHER" id="PTHR10457:SF7">
    <property type="entry name" value="GALACTOKINASE-RELATED"/>
    <property type="match status" value="1"/>
</dbReference>
<dbReference type="Pfam" id="PF08544">
    <property type="entry name" value="GHMP_kinases_C"/>
    <property type="match status" value="1"/>
</dbReference>
<dbReference type="EMBL" id="CAKKNE010000006">
    <property type="protein sequence ID" value="CAH0380104.1"/>
    <property type="molecule type" value="Genomic_DNA"/>
</dbReference>
<protein>
    <recommendedName>
        <fullName evidence="10">Galactokinase</fullName>
    </recommendedName>
</protein>
<comment type="caution">
    <text evidence="8">The sequence shown here is derived from an EMBL/GenBank/DDBJ whole genome shotgun (WGS) entry which is preliminary data.</text>
</comment>
<evidence type="ECO:0000256" key="4">
    <source>
        <dbReference type="ARBA" id="ARBA00022840"/>
    </source>
</evidence>
<dbReference type="InterPro" id="IPR006204">
    <property type="entry name" value="GHMP_kinase_N_dom"/>
</dbReference>
<dbReference type="PANTHER" id="PTHR10457">
    <property type="entry name" value="MEVALONATE KINASE/GALACTOKINASE"/>
    <property type="match status" value="1"/>
</dbReference>
<accession>A0A8J2T314</accession>
<dbReference type="InterPro" id="IPR006206">
    <property type="entry name" value="Mevalonate/galactokinase"/>
</dbReference>
<dbReference type="InterPro" id="IPR036554">
    <property type="entry name" value="GHMP_kinase_C_sf"/>
</dbReference>
<comment type="similarity">
    <text evidence="2">Belongs to the GHMP kinase family. GalK subfamily.</text>
</comment>
<dbReference type="SUPFAM" id="SSF54211">
    <property type="entry name" value="Ribosomal protein S5 domain 2-like"/>
    <property type="match status" value="1"/>
</dbReference>
<gene>
    <name evidence="8" type="ORF">PECAL_6P17440</name>
</gene>
<evidence type="ECO:0008006" key="10">
    <source>
        <dbReference type="Google" id="ProtNLM"/>
    </source>
</evidence>
<dbReference type="Pfam" id="PF10509">
    <property type="entry name" value="GalKase_gal_bdg"/>
    <property type="match status" value="1"/>
</dbReference>
<name>A0A8J2T314_9STRA</name>
<dbReference type="GO" id="GO:0009536">
    <property type="term" value="C:plastid"/>
    <property type="evidence" value="ECO:0007669"/>
    <property type="project" value="UniProtKB-SubCell"/>
</dbReference>
<evidence type="ECO:0000313" key="8">
    <source>
        <dbReference type="EMBL" id="CAH0380104.1"/>
    </source>
</evidence>
<sequence length="484" mass="52552">MAALYDINDDSTRFSEDALVQRFEAIYGVGPKPRIAAAPGRANVIGEHVDYQGGVALPFALTQRVRVVFRRRDDDRLNVVSDDAPVNEDTGYLFLKVLHKARQEDPKVSAEIDPRFLRYIAGPFVYFSSPEDVRGADILVASDVPLGAGCSSSSALVVASALAARACNPSYELRKRKDGRDAFFRSIVECEWEFSGVKGGCMDHLAIVYGRPGCVVSLDCRDEKVDAHISTDATFVLLDTRVKHDLENSPYTDRRLACERCAKELQVASLREVADEGVTKGLAMIDKIEKEVGQATANRGRHVVEEICRVRRCATLLRRGSWRDVGLILYEAHQSLRDLFEASCDELDAAVDASRSVEGILGCRMVGGGFGGAALAVCAPGTDVDRVVEDWRDLYHVDGRHEPRLLVVEPGAGAALDGAPCVSIKELWATSGEVEEAAAPSSDREPSDFLRSLAARPIAKTASDAAAMAAYEAYVDAQLAKADS</sequence>
<feature type="domain" description="Galactokinase N-terminal" evidence="7">
    <location>
        <begin position="21"/>
        <end position="71"/>
    </location>
</feature>
<dbReference type="PROSITE" id="PS00106">
    <property type="entry name" value="GALACTOKINASE"/>
    <property type="match status" value="1"/>
</dbReference>
<dbReference type="InterPro" id="IPR000705">
    <property type="entry name" value="Galactokinase"/>
</dbReference>
<evidence type="ECO:0000259" key="7">
    <source>
        <dbReference type="Pfam" id="PF10509"/>
    </source>
</evidence>
<dbReference type="OrthoDB" id="275179at2759"/>
<dbReference type="Gene3D" id="3.30.230.10">
    <property type="match status" value="1"/>
</dbReference>
<dbReference type="GO" id="GO:0005829">
    <property type="term" value="C:cytosol"/>
    <property type="evidence" value="ECO:0007669"/>
    <property type="project" value="TreeGrafter"/>
</dbReference>
<evidence type="ECO:0000259" key="5">
    <source>
        <dbReference type="Pfam" id="PF00288"/>
    </source>
</evidence>
<proteinExistence type="inferred from homology"/>
<dbReference type="GO" id="GO:0005524">
    <property type="term" value="F:ATP binding"/>
    <property type="evidence" value="ECO:0007669"/>
    <property type="project" value="UniProtKB-KW"/>
</dbReference>
<evidence type="ECO:0000256" key="1">
    <source>
        <dbReference type="ARBA" id="ARBA00004474"/>
    </source>
</evidence>
<evidence type="ECO:0000256" key="2">
    <source>
        <dbReference type="ARBA" id="ARBA00006566"/>
    </source>
</evidence>
<dbReference type="Gene3D" id="3.30.70.890">
    <property type="entry name" value="GHMP kinase, C-terminal domain"/>
    <property type="match status" value="1"/>
</dbReference>
<dbReference type="InterPro" id="IPR013750">
    <property type="entry name" value="GHMP_kinase_C_dom"/>
</dbReference>
<reference evidence="8" key="1">
    <citation type="submission" date="2021-11" db="EMBL/GenBank/DDBJ databases">
        <authorList>
            <consortium name="Genoscope - CEA"/>
            <person name="William W."/>
        </authorList>
    </citation>
    <scope>NUCLEOTIDE SEQUENCE</scope>
</reference>
<dbReference type="GO" id="GO:0004335">
    <property type="term" value="F:galactokinase activity"/>
    <property type="evidence" value="ECO:0007669"/>
    <property type="project" value="InterPro"/>
</dbReference>
<dbReference type="GO" id="GO:0006012">
    <property type="term" value="P:galactose metabolic process"/>
    <property type="evidence" value="ECO:0007669"/>
    <property type="project" value="InterPro"/>
</dbReference>
<dbReference type="SUPFAM" id="SSF55060">
    <property type="entry name" value="GHMP Kinase, C-terminal domain"/>
    <property type="match status" value="1"/>
</dbReference>
<keyword evidence="4" id="KW-0067">ATP-binding</keyword>
<dbReference type="InterPro" id="IPR014721">
    <property type="entry name" value="Ribsml_uS5_D2-typ_fold_subgr"/>
</dbReference>
<feature type="domain" description="GHMP kinase C-terminal" evidence="6">
    <location>
        <begin position="315"/>
        <end position="395"/>
    </location>
</feature>
<dbReference type="AlphaFoldDB" id="A0A8J2T314"/>
<dbReference type="InterPro" id="IPR019539">
    <property type="entry name" value="GalKase_N"/>
</dbReference>
<dbReference type="PRINTS" id="PR00959">
    <property type="entry name" value="MEVGALKINASE"/>
</dbReference>
<dbReference type="InterPro" id="IPR019741">
    <property type="entry name" value="Galactokinase_CS"/>
</dbReference>
<organism evidence="8 9">
    <name type="scientific">Pelagomonas calceolata</name>
    <dbReference type="NCBI Taxonomy" id="35677"/>
    <lineage>
        <taxon>Eukaryota</taxon>
        <taxon>Sar</taxon>
        <taxon>Stramenopiles</taxon>
        <taxon>Ochrophyta</taxon>
        <taxon>Pelagophyceae</taxon>
        <taxon>Pelagomonadales</taxon>
        <taxon>Pelagomonadaceae</taxon>
        <taxon>Pelagomonas</taxon>
    </lineage>
</organism>
<dbReference type="Proteomes" id="UP000789595">
    <property type="component" value="Unassembled WGS sequence"/>
</dbReference>
<dbReference type="InterPro" id="IPR020568">
    <property type="entry name" value="Ribosomal_Su5_D2-typ_SF"/>
</dbReference>
<dbReference type="Pfam" id="PF00288">
    <property type="entry name" value="GHMP_kinases_N"/>
    <property type="match status" value="1"/>
</dbReference>
<feature type="domain" description="GHMP kinase N-terminal" evidence="5">
    <location>
        <begin position="134"/>
        <end position="211"/>
    </location>
</feature>
<evidence type="ECO:0000259" key="6">
    <source>
        <dbReference type="Pfam" id="PF08544"/>
    </source>
</evidence>
<keyword evidence="3" id="KW-0547">Nucleotide-binding</keyword>
<evidence type="ECO:0000313" key="9">
    <source>
        <dbReference type="Proteomes" id="UP000789595"/>
    </source>
</evidence>
<dbReference type="PRINTS" id="PR00473">
    <property type="entry name" value="GALCTOKINASE"/>
</dbReference>
<evidence type="ECO:0000256" key="3">
    <source>
        <dbReference type="ARBA" id="ARBA00022741"/>
    </source>
</evidence>
<keyword evidence="9" id="KW-1185">Reference proteome</keyword>
<comment type="subcellular location">
    <subcellularLocation>
        <location evidence="1">Plastid</location>
    </subcellularLocation>
</comment>
<dbReference type="PIRSF" id="PIRSF000530">
    <property type="entry name" value="Galactokinase"/>
    <property type="match status" value="1"/>
</dbReference>